<keyword evidence="2" id="KW-1185">Reference proteome</keyword>
<accession>A0AC60PIU9</accession>
<protein>
    <submittedName>
        <fullName evidence="1">Uncharacterized protein</fullName>
    </submittedName>
</protein>
<evidence type="ECO:0000313" key="2">
    <source>
        <dbReference type="Proteomes" id="UP000805193"/>
    </source>
</evidence>
<comment type="caution">
    <text evidence="1">The sequence shown here is derived from an EMBL/GenBank/DDBJ whole genome shotgun (WGS) entry which is preliminary data.</text>
</comment>
<organism evidence="1 2">
    <name type="scientific">Ixodes persulcatus</name>
    <name type="common">Taiga tick</name>
    <dbReference type="NCBI Taxonomy" id="34615"/>
    <lineage>
        <taxon>Eukaryota</taxon>
        <taxon>Metazoa</taxon>
        <taxon>Ecdysozoa</taxon>
        <taxon>Arthropoda</taxon>
        <taxon>Chelicerata</taxon>
        <taxon>Arachnida</taxon>
        <taxon>Acari</taxon>
        <taxon>Parasitiformes</taxon>
        <taxon>Ixodida</taxon>
        <taxon>Ixodoidea</taxon>
        <taxon>Ixodidae</taxon>
        <taxon>Ixodinae</taxon>
        <taxon>Ixodes</taxon>
    </lineage>
</organism>
<sequence>MAAEERPGLAARALSREVENDEEAVYTDASKNQGTTRAEAVVTTKEKMVMSVSMVVRDVKEAEEVAIALALTLPGKTRIITDSQQACRSFQSGWVPIENISKGPVSLEGL</sequence>
<proteinExistence type="predicted"/>
<name>A0AC60PIU9_IXOPE</name>
<evidence type="ECO:0000313" key="1">
    <source>
        <dbReference type="EMBL" id="KAG0420050.1"/>
    </source>
</evidence>
<dbReference type="Proteomes" id="UP000805193">
    <property type="component" value="Unassembled WGS sequence"/>
</dbReference>
<reference evidence="1 2" key="1">
    <citation type="journal article" date="2020" name="Cell">
        <title>Large-Scale Comparative Analyses of Tick Genomes Elucidate Their Genetic Diversity and Vector Capacities.</title>
        <authorList>
            <consortium name="Tick Genome and Microbiome Consortium (TIGMIC)"/>
            <person name="Jia N."/>
            <person name="Wang J."/>
            <person name="Shi W."/>
            <person name="Du L."/>
            <person name="Sun Y."/>
            <person name="Zhan W."/>
            <person name="Jiang J.F."/>
            <person name="Wang Q."/>
            <person name="Zhang B."/>
            <person name="Ji P."/>
            <person name="Bell-Sakyi L."/>
            <person name="Cui X.M."/>
            <person name="Yuan T.T."/>
            <person name="Jiang B.G."/>
            <person name="Yang W.F."/>
            <person name="Lam T.T."/>
            <person name="Chang Q.C."/>
            <person name="Ding S.J."/>
            <person name="Wang X.J."/>
            <person name="Zhu J.G."/>
            <person name="Ruan X.D."/>
            <person name="Zhao L."/>
            <person name="Wei J.T."/>
            <person name="Ye R.Z."/>
            <person name="Que T.C."/>
            <person name="Du C.H."/>
            <person name="Zhou Y.H."/>
            <person name="Cheng J.X."/>
            <person name="Dai P.F."/>
            <person name="Guo W.B."/>
            <person name="Han X.H."/>
            <person name="Huang E.J."/>
            <person name="Li L.F."/>
            <person name="Wei W."/>
            <person name="Gao Y.C."/>
            <person name="Liu J.Z."/>
            <person name="Shao H.Z."/>
            <person name="Wang X."/>
            <person name="Wang C.C."/>
            <person name="Yang T.C."/>
            <person name="Huo Q.B."/>
            <person name="Li W."/>
            <person name="Chen H.Y."/>
            <person name="Chen S.E."/>
            <person name="Zhou L.G."/>
            <person name="Ni X.B."/>
            <person name="Tian J.H."/>
            <person name="Sheng Y."/>
            <person name="Liu T."/>
            <person name="Pan Y.S."/>
            <person name="Xia L.Y."/>
            <person name="Li J."/>
            <person name="Zhao F."/>
            <person name="Cao W.C."/>
        </authorList>
    </citation>
    <scope>NUCLEOTIDE SEQUENCE [LARGE SCALE GENOMIC DNA]</scope>
    <source>
        <strain evidence="1">Iper-2018</strain>
    </source>
</reference>
<dbReference type="EMBL" id="JABSTQ010010550">
    <property type="protein sequence ID" value="KAG0420050.1"/>
    <property type="molecule type" value="Genomic_DNA"/>
</dbReference>
<gene>
    <name evidence="1" type="ORF">HPB47_003714</name>
</gene>